<sequence length="50" mass="5595">MKLSLLLFIIGVLFITAGYTQQLDPGCKKGSEVRIVPRNVYDQIIKDSVL</sequence>
<protein>
    <submittedName>
        <fullName evidence="1">Uncharacterized protein</fullName>
    </submittedName>
</protein>
<organism evidence="1">
    <name type="scientific">viral metagenome</name>
    <dbReference type="NCBI Taxonomy" id="1070528"/>
    <lineage>
        <taxon>unclassified sequences</taxon>
        <taxon>metagenomes</taxon>
        <taxon>organismal metagenomes</taxon>
    </lineage>
</organism>
<evidence type="ECO:0000313" key="1">
    <source>
        <dbReference type="EMBL" id="QHT39218.1"/>
    </source>
</evidence>
<reference evidence="1" key="1">
    <citation type="journal article" date="2020" name="Nature">
        <title>Giant virus diversity and host interactions through global metagenomics.</title>
        <authorList>
            <person name="Schulz F."/>
            <person name="Roux S."/>
            <person name="Paez-Espino D."/>
            <person name="Jungbluth S."/>
            <person name="Walsh D.A."/>
            <person name="Denef V.J."/>
            <person name="McMahon K.D."/>
            <person name="Konstantinidis K.T."/>
            <person name="Eloe-Fadrosh E.A."/>
            <person name="Kyrpides N.C."/>
            <person name="Woyke T."/>
        </authorList>
    </citation>
    <scope>NUCLEOTIDE SEQUENCE</scope>
    <source>
        <strain evidence="1">GVMAG-S-ERX556126-94</strain>
    </source>
</reference>
<accession>A0A6C0FC10</accession>
<name>A0A6C0FC10_9ZZZZ</name>
<proteinExistence type="predicted"/>
<dbReference type="AlphaFoldDB" id="A0A6C0FC10"/>
<dbReference type="EMBL" id="MN738839">
    <property type="protein sequence ID" value="QHT39218.1"/>
    <property type="molecule type" value="Genomic_DNA"/>
</dbReference>